<organism evidence="1 2">
    <name type="scientific">Hepatospora eriocheir</name>
    <dbReference type="NCBI Taxonomy" id="1081669"/>
    <lineage>
        <taxon>Eukaryota</taxon>
        <taxon>Fungi</taxon>
        <taxon>Fungi incertae sedis</taxon>
        <taxon>Microsporidia</taxon>
        <taxon>Hepatosporidae</taxon>
        <taxon>Hepatospora</taxon>
    </lineage>
</organism>
<reference evidence="1 2" key="1">
    <citation type="journal article" date="2017" name="Environ. Microbiol.">
        <title>Decay of the glycolytic pathway and adaptation to intranuclear parasitism within Enterocytozoonidae microsporidia.</title>
        <authorList>
            <person name="Wiredu Boakye D."/>
            <person name="Jaroenlak P."/>
            <person name="Prachumwat A."/>
            <person name="Williams T.A."/>
            <person name="Bateman K.S."/>
            <person name="Itsathitphaisarn O."/>
            <person name="Sritunyalucksana K."/>
            <person name="Paszkiewicz K.H."/>
            <person name="Moore K.A."/>
            <person name="Stentiford G.D."/>
            <person name="Williams B.A."/>
        </authorList>
    </citation>
    <scope>NUCLEOTIDE SEQUENCE [LARGE SCALE GENOMIC DNA]</scope>
    <source>
        <strain evidence="2">canceri</strain>
    </source>
</reference>
<dbReference type="VEuPathDB" id="MicrosporidiaDB:A0H76_2328"/>
<dbReference type="EMBL" id="LTAI01000617">
    <property type="protein sequence ID" value="ORD98526.1"/>
    <property type="molecule type" value="Genomic_DNA"/>
</dbReference>
<sequence>MKNIVKKKTCKSRTKRNNCSKIFIDISKKLCRIKINYKTVWKIAFIFRSYDVYIKLLKQVWCSKFVFY</sequence>
<proteinExistence type="predicted"/>
<gene>
    <name evidence="1" type="ORF">A0H76_2328</name>
</gene>
<protein>
    <submittedName>
        <fullName evidence="1">Uncharacterized protein</fullName>
    </submittedName>
</protein>
<evidence type="ECO:0000313" key="2">
    <source>
        <dbReference type="Proteomes" id="UP000192501"/>
    </source>
</evidence>
<comment type="caution">
    <text evidence="1">The sequence shown here is derived from an EMBL/GenBank/DDBJ whole genome shotgun (WGS) entry which is preliminary data.</text>
</comment>
<name>A0A1X0QFG7_9MICR</name>
<dbReference type="AlphaFoldDB" id="A0A1X0QFG7"/>
<evidence type="ECO:0000313" key="1">
    <source>
        <dbReference type="EMBL" id="ORD98526.1"/>
    </source>
</evidence>
<dbReference type="Proteomes" id="UP000192501">
    <property type="component" value="Unassembled WGS sequence"/>
</dbReference>
<accession>A0A1X0QFG7</accession>